<dbReference type="STRING" id="1122930.SAMN02745168_0210"/>
<comment type="similarity">
    <text evidence="2">Belongs to the EamA transporter family.</text>
</comment>
<feature type="region of interest" description="Disordered" evidence="7">
    <location>
        <begin position="302"/>
        <end position="326"/>
    </location>
</feature>
<gene>
    <name evidence="10" type="ORF">SAMN02745168_0210</name>
</gene>
<feature type="transmembrane region" description="Helical" evidence="8">
    <location>
        <begin position="184"/>
        <end position="201"/>
    </location>
</feature>
<proteinExistence type="inferred from homology"/>
<feature type="domain" description="EamA" evidence="9">
    <location>
        <begin position="153"/>
        <end position="294"/>
    </location>
</feature>
<feature type="compositionally biased region" description="Gly residues" evidence="7">
    <location>
        <begin position="315"/>
        <end position="326"/>
    </location>
</feature>
<feature type="transmembrane region" description="Helical" evidence="8">
    <location>
        <begin position="221"/>
        <end position="240"/>
    </location>
</feature>
<evidence type="ECO:0000313" key="10">
    <source>
        <dbReference type="EMBL" id="SMC87717.1"/>
    </source>
</evidence>
<evidence type="ECO:0000256" key="8">
    <source>
        <dbReference type="SAM" id="Phobius"/>
    </source>
</evidence>
<dbReference type="PANTHER" id="PTHR32322:SF18">
    <property type="entry name" value="S-ADENOSYLMETHIONINE_S-ADENOSYLHOMOCYSTEINE TRANSPORTER"/>
    <property type="match status" value="1"/>
</dbReference>
<dbReference type="InterPro" id="IPR000620">
    <property type="entry name" value="EamA_dom"/>
</dbReference>
<keyword evidence="11" id="KW-1185">Reference proteome</keyword>
<dbReference type="PANTHER" id="PTHR32322">
    <property type="entry name" value="INNER MEMBRANE TRANSPORTER"/>
    <property type="match status" value="1"/>
</dbReference>
<dbReference type="GO" id="GO:0005886">
    <property type="term" value="C:plasma membrane"/>
    <property type="evidence" value="ECO:0007669"/>
    <property type="project" value="UniProtKB-SubCell"/>
</dbReference>
<evidence type="ECO:0000256" key="5">
    <source>
        <dbReference type="ARBA" id="ARBA00022989"/>
    </source>
</evidence>
<dbReference type="EMBL" id="FWXW01000012">
    <property type="protein sequence ID" value="SMC87717.1"/>
    <property type="molecule type" value="Genomic_DNA"/>
</dbReference>
<evidence type="ECO:0000256" key="2">
    <source>
        <dbReference type="ARBA" id="ARBA00007362"/>
    </source>
</evidence>
<dbReference type="Proteomes" id="UP000192790">
    <property type="component" value="Unassembled WGS sequence"/>
</dbReference>
<keyword evidence="3" id="KW-1003">Cell membrane</keyword>
<feature type="transmembrane region" description="Helical" evidence="8">
    <location>
        <begin position="126"/>
        <end position="144"/>
    </location>
</feature>
<sequence>MQRSKIERISLLLTLLGNVIFGFSFLFSKQALTVAAPFVLLAVRFTAAFLLMNVLVLTGKFKISLKGKNVRLLLLLGILQPFLYFICESYGIRLLSTSFTGTIIALVPVASLVLGILLLGEKVRPFQTLCALASVAGVFLTTLGQDSGSFSWLGFGLLVGAVLAAAVFTVLSRKISRQFTAFERTYVMFALGCAAFVAMALVECRGDIPGMLLAPLLDAGFWTSVLFLAGASSVGAFLMLNYALTYLDVAKVSIFANITTVISILAGVLILRESFGIYQVLGSAVIIAGVYGVNRPVRKDGEPTGKENLLESGENGAGSALGPGER</sequence>
<feature type="transmembrane region" description="Helical" evidence="8">
    <location>
        <begin position="34"/>
        <end position="58"/>
    </location>
</feature>
<dbReference type="InterPro" id="IPR037185">
    <property type="entry name" value="EmrE-like"/>
</dbReference>
<evidence type="ECO:0000313" key="11">
    <source>
        <dbReference type="Proteomes" id="UP000192790"/>
    </source>
</evidence>
<dbReference type="AlphaFoldDB" id="A0A1W2CR33"/>
<organism evidence="10 11">
    <name type="scientific">Papillibacter cinnamivorans DSM 12816</name>
    <dbReference type="NCBI Taxonomy" id="1122930"/>
    <lineage>
        <taxon>Bacteria</taxon>
        <taxon>Bacillati</taxon>
        <taxon>Bacillota</taxon>
        <taxon>Clostridia</taxon>
        <taxon>Eubacteriales</taxon>
        <taxon>Oscillospiraceae</taxon>
        <taxon>Papillibacter</taxon>
    </lineage>
</organism>
<evidence type="ECO:0000256" key="3">
    <source>
        <dbReference type="ARBA" id="ARBA00022475"/>
    </source>
</evidence>
<evidence type="ECO:0000256" key="1">
    <source>
        <dbReference type="ARBA" id="ARBA00004651"/>
    </source>
</evidence>
<feature type="transmembrane region" description="Helical" evidence="8">
    <location>
        <begin position="9"/>
        <end position="28"/>
    </location>
</feature>
<dbReference type="RefSeq" id="WP_159448147.1">
    <property type="nucleotide sequence ID" value="NZ_FWXW01000012.1"/>
</dbReference>
<name>A0A1W2CR33_9FIRM</name>
<feature type="transmembrane region" description="Helical" evidence="8">
    <location>
        <begin position="150"/>
        <end position="172"/>
    </location>
</feature>
<evidence type="ECO:0000259" key="9">
    <source>
        <dbReference type="Pfam" id="PF00892"/>
    </source>
</evidence>
<reference evidence="10 11" key="1">
    <citation type="submission" date="2017-04" db="EMBL/GenBank/DDBJ databases">
        <authorList>
            <person name="Afonso C.L."/>
            <person name="Miller P.J."/>
            <person name="Scott M.A."/>
            <person name="Spackman E."/>
            <person name="Goraichik I."/>
            <person name="Dimitrov K.M."/>
            <person name="Suarez D.L."/>
            <person name="Swayne D.E."/>
        </authorList>
    </citation>
    <scope>NUCLEOTIDE SEQUENCE [LARGE SCALE GENOMIC DNA]</scope>
    <source>
        <strain evidence="10 11">DSM 12816</strain>
    </source>
</reference>
<keyword evidence="6 8" id="KW-0472">Membrane</keyword>
<feature type="transmembrane region" description="Helical" evidence="8">
    <location>
        <begin position="277"/>
        <end position="294"/>
    </location>
</feature>
<feature type="transmembrane region" description="Helical" evidence="8">
    <location>
        <begin position="70"/>
        <end position="92"/>
    </location>
</feature>
<dbReference type="OrthoDB" id="37139at2"/>
<dbReference type="InterPro" id="IPR050638">
    <property type="entry name" value="AA-Vitamin_Transporters"/>
</dbReference>
<feature type="transmembrane region" description="Helical" evidence="8">
    <location>
        <begin position="98"/>
        <end position="119"/>
    </location>
</feature>
<keyword evidence="4 8" id="KW-0812">Transmembrane</keyword>
<evidence type="ECO:0000256" key="7">
    <source>
        <dbReference type="SAM" id="MobiDB-lite"/>
    </source>
</evidence>
<dbReference type="Gene3D" id="1.10.3730.20">
    <property type="match status" value="1"/>
</dbReference>
<dbReference type="Pfam" id="PF00892">
    <property type="entry name" value="EamA"/>
    <property type="match status" value="2"/>
</dbReference>
<comment type="subcellular location">
    <subcellularLocation>
        <location evidence="1">Cell membrane</location>
        <topology evidence="1">Multi-pass membrane protein</topology>
    </subcellularLocation>
</comment>
<accession>A0A1W2CR33</accession>
<feature type="domain" description="EamA" evidence="9">
    <location>
        <begin position="10"/>
        <end position="142"/>
    </location>
</feature>
<evidence type="ECO:0000256" key="6">
    <source>
        <dbReference type="ARBA" id="ARBA00023136"/>
    </source>
</evidence>
<dbReference type="SUPFAM" id="SSF103481">
    <property type="entry name" value="Multidrug resistance efflux transporter EmrE"/>
    <property type="match status" value="2"/>
</dbReference>
<evidence type="ECO:0000256" key="4">
    <source>
        <dbReference type="ARBA" id="ARBA00022692"/>
    </source>
</evidence>
<keyword evidence="5 8" id="KW-1133">Transmembrane helix</keyword>
<protein>
    <submittedName>
        <fullName evidence="10">EamA domain-containing membrane protein RarD</fullName>
    </submittedName>
</protein>
<feature type="transmembrane region" description="Helical" evidence="8">
    <location>
        <begin position="252"/>
        <end position="271"/>
    </location>
</feature>